<gene>
    <name evidence="2" type="ORF">EY643_15495</name>
</gene>
<dbReference type="OrthoDB" id="9929100at2"/>
<evidence type="ECO:0000256" key="1">
    <source>
        <dbReference type="SAM" id="MobiDB-lite"/>
    </source>
</evidence>
<dbReference type="AlphaFoldDB" id="A0A5P9NNV9"/>
<dbReference type="EMBL" id="CP036422">
    <property type="protein sequence ID" value="QFU76944.1"/>
    <property type="molecule type" value="Genomic_DNA"/>
</dbReference>
<proteinExistence type="predicted"/>
<protein>
    <submittedName>
        <fullName evidence="2">Uncharacterized protein</fullName>
    </submittedName>
</protein>
<dbReference type="KEGG" id="halc:EY643_15495"/>
<evidence type="ECO:0000313" key="3">
    <source>
        <dbReference type="Proteomes" id="UP000326287"/>
    </source>
</evidence>
<keyword evidence="3" id="KW-1185">Reference proteome</keyword>
<dbReference type="Proteomes" id="UP000326287">
    <property type="component" value="Chromosome"/>
</dbReference>
<name>A0A5P9NNV9_9GAMM</name>
<evidence type="ECO:0000313" key="2">
    <source>
        <dbReference type="EMBL" id="QFU76944.1"/>
    </source>
</evidence>
<accession>A0A5P9NNV9</accession>
<organism evidence="2 3">
    <name type="scientific">Halioglobus maricola</name>
    <dbReference type="NCBI Taxonomy" id="2601894"/>
    <lineage>
        <taxon>Bacteria</taxon>
        <taxon>Pseudomonadati</taxon>
        <taxon>Pseudomonadota</taxon>
        <taxon>Gammaproteobacteria</taxon>
        <taxon>Cellvibrionales</taxon>
        <taxon>Halieaceae</taxon>
        <taxon>Halioglobus</taxon>
    </lineage>
</organism>
<reference evidence="2 3" key="1">
    <citation type="submission" date="2019-02" db="EMBL/GenBank/DDBJ databases">
        <authorList>
            <person name="Li S.-H."/>
        </authorList>
    </citation>
    <scope>NUCLEOTIDE SEQUENCE [LARGE SCALE GENOMIC DNA]</scope>
    <source>
        <strain evidence="2 3">IMCC14385</strain>
    </source>
</reference>
<dbReference type="RefSeq" id="WP_153240086.1">
    <property type="nucleotide sequence ID" value="NZ_CP036422.1"/>
</dbReference>
<feature type="region of interest" description="Disordered" evidence="1">
    <location>
        <begin position="41"/>
        <end position="64"/>
    </location>
</feature>
<feature type="compositionally biased region" description="Basic and acidic residues" evidence="1">
    <location>
        <begin position="52"/>
        <end position="64"/>
    </location>
</feature>
<sequence>MTSKKRCEPDETMLIALEEIGHTLQVMESLFQRLEKHVHSRMGEAQESGHAQLDHDIPSERTVH</sequence>